<keyword evidence="8" id="KW-0460">Magnesium</keyword>
<dbReference type="PANTHER" id="PTHR46494:SF1">
    <property type="entry name" value="CORA FAMILY METAL ION TRANSPORTER (EUROFUNG)"/>
    <property type="match status" value="1"/>
</dbReference>
<keyword evidence="6 8" id="KW-1133">Transmembrane helix</keyword>
<dbReference type="NCBIfam" id="TIGR00383">
    <property type="entry name" value="corA"/>
    <property type="match status" value="1"/>
</dbReference>
<dbReference type="InterPro" id="IPR045863">
    <property type="entry name" value="CorA_TM1_TM2"/>
</dbReference>
<feature type="coiled-coil region" evidence="9">
    <location>
        <begin position="148"/>
        <end position="175"/>
    </location>
</feature>
<keyword evidence="8" id="KW-0406">Ion transport</keyword>
<dbReference type="Proteomes" id="UP000198775">
    <property type="component" value="Unassembled WGS sequence"/>
</dbReference>
<dbReference type="InterPro" id="IPR004488">
    <property type="entry name" value="Mg/Co-transport_prot_CorA"/>
</dbReference>
<dbReference type="PANTHER" id="PTHR46494">
    <property type="entry name" value="CORA FAMILY METAL ION TRANSPORTER (EUROFUNG)"/>
    <property type="match status" value="1"/>
</dbReference>
<evidence type="ECO:0000256" key="3">
    <source>
        <dbReference type="ARBA" id="ARBA00022448"/>
    </source>
</evidence>
<dbReference type="InterPro" id="IPR045861">
    <property type="entry name" value="CorA_cytoplasmic_dom"/>
</dbReference>
<reference evidence="11" key="1">
    <citation type="submission" date="2016-10" db="EMBL/GenBank/DDBJ databases">
        <authorList>
            <person name="Varghese N."/>
            <person name="Submissions S."/>
        </authorList>
    </citation>
    <scope>NUCLEOTIDE SEQUENCE [LARGE SCALE GENOMIC DNA]</scope>
    <source>
        <strain evidence="11">IBRC-M 10043</strain>
    </source>
</reference>
<dbReference type="GO" id="GO:0015095">
    <property type="term" value="F:magnesium ion transmembrane transporter activity"/>
    <property type="evidence" value="ECO:0007669"/>
    <property type="project" value="UniProtKB-UniRule"/>
</dbReference>
<keyword evidence="3 8" id="KW-0813">Transport</keyword>
<dbReference type="SUPFAM" id="SSF143865">
    <property type="entry name" value="CorA soluble domain-like"/>
    <property type="match status" value="1"/>
</dbReference>
<organism evidence="10 11">
    <name type="scientific">Halorientalis persicus</name>
    <dbReference type="NCBI Taxonomy" id="1367881"/>
    <lineage>
        <taxon>Archaea</taxon>
        <taxon>Methanobacteriati</taxon>
        <taxon>Methanobacteriota</taxon>
        <taxon>Stenosarchaea group</taxon>
        <taxon>Halobacteria</taxon>
        <taxon>Halobacteriales</taxon>
        <taxon>Haloarculaceae</taxon>
        <taxon>Halorientalis</taxon>
    </lineage>
</organism>
<sequence>MIAAVVYGPDGVTEYDDLATARDATGTTWVRVSDADPGELDTVAETFGIHSLVVEDVRNEVRAKTQPYDDYAFTLVKTVELARGDQSFEEEILAEAVGICVGEDWVVSLSVPPDDPVDRVWDAVRRGDSRILDRGPDFTAYRIVDMIVDEYFTVLDDLETDIEAIEEAVTESTDIGTLEDINALRRDLLAFRKVAWPCREAVGVLARGGPTQVRDETEKYYRDVYDHLVQVVDLTETYRDLTTGTRDIYLNTLSQSTNEVMKVLTVIATIFLPLTFVAGVYGMNFAGSPYNMPELTWRYGYPAALVAMGAIAGGMLVYFKRKEYL</sequence>
<evidence type="ECO:0000256" key="6">
    <source>
        <dbReference type="ARBA" id="ARBA00022989"/>
    </source>
</evidence>
<comment type="function">
    <text evidence="8">Mediates influx of magnesium ions.</text>
</comment>
<evidence type="ECO:0000256" key="1">
    <source>
        <dbReference type="ARBA" id="ARBA00004651"/>
    </source>
</evidence>
<dbReference type="GO" id="GO:0005886">
    <property type="term" value="C:plasma membrane"/>
    <property type="evidence" value="ECO:0007669"/>
    <property type="project" value="UniProtKB-SubCell"/>
</dbReference>
<dbReference type="CDD" id="cd12828">
    <property type="entry name" value="TmCorA-like_1"/>
    <property type="match status" value="1"/>
</dbReference>
<comment type="subcellular location">
    <subcellularLocation>
        <location evidence="1">Cell membrane</location>
        <topology evidence="1">Multi-pass membrane protein</topology>
    </subcellularLocation>
    <subcellularLocation>
        <location evidence="8">Membrane</location>
        <topology evidence="8">Multi-pass membrane protein</topology>
    </subcellularLocation>
</comment>
<evidence type="ECO:0000256" key="2">
    <source>
        <dbReference type="ARBA" id="ARBA00009765"/>
    </source>
</evidence>
<dbReference type="SUPFAM" id="SSF144083">
    <property type="entry name" value="Magnesium transport protein CorA, transmembrane region"/>
    <property type="match status" value="1"/>
</dbReference>
<keyword evidence="11" id="KW-1185">Reference proteome</keyword>
<dbReference type="FunFam" id="1.20.58.340:FF:000012">
    <property type="entry name" value="Magnesium transport protein CorA"/>
    <property type="match status" value="1"/>
</dbReference>
<evidence type="ECO:0000256" key="8">
    <source>
        <dbReference type="RuleBase" id="RU362010"/>
    </source>
</evidence>
<dbReference type="Pfam" id="PF01544">
    <property type="entry name" value="CorA"/>
    <property type="match status" value="1"/>
</dbReference>
<feature type="transmembrane region" description="Helical" evidence="8">
    <location>
        <begin position="299"/>
        <end position="319"/>
    </location>
</feature>
<keyword evidence="9" id="KW-0175">Coiled coil</keyword>
<name>A0A1H8TFN1_9EURY</name>
<keyword evidence="4 8" id="KW-1003">Cell membrane</keyword>
<dbReference type="GO" id="GO:0000287">
    <property type="term" value="F:magnesium ion binding"/>
    <property type="evidence" value="ECO:0007669"/>
    <property type="project" value="TreeGrafter"/>
</dbReference>
<dbReference type="RefSeq" id="WP_092662870.1">
    <property type="nucleotide sequence ID" value="NZ_FOCX01000022.1"/>
</dbReference>
<keyword evidence="5 8" id="KW-0812">Transmembrane</keyword>
<keyword evidence="7 8" id="KW-0472">Membrane</keyword>
<dbReference type="InterPro" id="IPR002523">
    <property type="entry name" value="MgTranspt_CorA/ZnTranspt_ZntB"/>
</dbReference>
<gene>
    <name evidence="8" type="primary">corA</name>
    <name evidence="10" type="ORF">SAMN05216388_102230</name>
</gene>
<evidence type="ECO:0000313" key="10">
    <source>
        <dbReference type="EMBL" id="SEO89404.1"/>
    </source>
</evidence>
<dbReference type="EMBL" id="FOCX01000022">
    <property type="protein sequence ID" value="SEO89404.1"/>
    <property type="molecule type" value="Genomic_DNA"/>
</dbReference>
<protein>
    <recommendedName>
        <fullName evidence="8">Magnesium transport protein CorA</fullName>
    </recommendedName>
</protein>
<dbReference type="Gene3D" id="3.30.460.20">
    <property type="entry name" value="CorA soluble domain-like"/>
    <property type="match status" value="1"/>
</dbReference>
<dbReference type="Gene3D" id="1.20.58.340">
    <property type="entry name" value="Magnesium transport protein CorA, transmembrane region"/>
    <property type="match status" value="2"/>
</dbReference>
<dbReference type="GO" id="GO:0050897">
    <property type="term" value="F:cobalt ion binding"/>
    <property type="evidence" value="ECO:0007669"/>
    <property type="project" value="TreeGrafter"/>
</dbReference>
<evidence type="ECO:0000256" key="4">
    <source>
        <dbReference type="ARBA" id="ARBA00022475"/>
    </source>
</evidence>
<dbReference type="OrthoDB" id="28779at2157"/>
<evidence type="ECO:0000313" key="11">
    <source>
        <dbReference type="Proteomes" id="UP000198775"/>
    </source>
</evidence>
<evidence type="ECO:0000256" key="5">
    <source>
        <dbReference type="ARBA" id="ARBA00022692"/>
    </source>
</evidence>
<proteinExistence type="inferred from homology"/>
<accession>A0A1H8TFN1</accession>
<feature type="transmembrane region" description="Helical" evidence="8">
    <location>
        <begin position="263"/>
        <end position="287"/>
    </location>
</feature>
<comment type="similarity">
    <text evidence="2 8">Belongs to the CorA metal ion transporter (MIT) (TC 1.A.35) family.</text>
</comment>
<dbReference type="AlphaFoldDB" id="A0A1H8TFN1"/>
<dbReference type="GO" id="GO:0015087">
    <property type="term" value="F:cobalt ion transmembrane transporter activity"/>
    <property type="evidence" value="ECO:0007669"/>
    <property type="project" value="UniProtKB-UniRule"/>
</dbReference>
<evidence type="ECO:0000256" key="9">
    <source>
        <dbReference type="SAM" id="Coils"/>
    </source>
</evidence>
<evidence type="ECO:0000256" key="7">
    <source>
        <dbReference type="ARBA" id="ARBA00023136"/>
    </source>
</evidence>